<evidence type="ECO:0000256" key="1">
    <source>
        <dbReference type="ARBA" id="ARBA00022884"/>
    </source>
</evidence>
<protein>
    <recommendedName>
        <fullName evidence="3">Integrase catalytic domain-containing protein</fullName>
    </recommendedName>
</protein>
<dbReference type="PANTHER" id="PTHR46791">
    <property type="entry name" value="EXPRESSED PROTEIN"/>
    <property type="match status" value="1"/>
</dbReference>
<dbReference type="InterPro" id="IPR058913">
    <property type="entry name" value="Integrase_dom_put"/>
</dbReference>
<keyword evidence="1" id="KW-0694">RNA-binding</keyword>
<accession>A0A4Q1BMS7</accession>
<feature type="region of interest" description="Disordered" evidence="2">
    <location>
        <begin position="391"/>
        <end position="414"/>
    </location>
</feature>
<feature type="compositionally biased region" description="Polar residues" evidence="2">
    <location>
        <begin position="828"/>
        <end position="854"/>
    </location>
</feature>
<comment type="caution">
    <text evidence="4">The sequence shown here is derived from an EMBL/GenBank/DDBJ whole genome shotgun (WGS) entry which is preliminary data.</text>
</comment>
<feature type="region of interest" description="Disordered" evidence="2">
    <location>
        <begin position="815"/>
        <end position="862"/>
    </location>
</feature>
<evidence type="ECO:0000256" key="2">
    <source>
        <dbReference type="SAM" id="MobiDB-lite"/>
    </source>
</evidence>
<dbReference type="InterPro" id="IPR036397">
    <property type="entry name" value="RNaseH_sf"/>
</dbReference>
<evidence type="ECO:0000313" key="5">
    <source>
        <dbReference type="Proteomes" id="UP000289152"/>
    </source>
</evidence>
<dbReference type="SUPFAM" id="SSF53098">
    <property type="entry name" value="Ribonuclease H-like"/>
    <property type="match status" value="1"/>
</dbReference>
<dbReference type="VEuPathDB" id="FungiDB:TREMEDRAFT_60546"/>
<dbReference type="PANTHER" id="PTHR46791:SF5">
    <property type="entry name" value="CLR5 DOMAIN-CONTAINING PROTEIN-RELATED"/>
    <property type="match status" value="1"/>
</dbReference>
<keyword evidence="5" id="KW-1185">Reference proteome</keyword>
<dbReference type="InterPro" id="IPR001584">
    <property type="entry name" value="Integrase_cat-core"/>
</dbReference>
<dbReference type="VEuPathDB" id="FungiDB:TREMEDRAFT_61790"/>
<evidence type="ECO:0000259" key="3">
    <source>
        <dbReference type="PROSITE" id="PS50994"/>
    </source>
</evidence>
<dbReference type="EMBL" id="SDIL01000035">
    <property type="protein sequence ID" value="RXK39148.1"/>
    <property type="molecule type" value="Genomic_DNA"/>
</dbReference>
<dbReference type="GO" id="GO:0005634">
    <property type="term" value="C:nucleus"/>
    <property type="evidence" value="ECO:0007669"/>
    <property type="project" value="UniProtKB-ARBA"/>
</dbReference>
<dbReference type="Pfam" id="PF24764">
    <property type="entry name" value="rva_4"/>
    <property type="match status" value="2"/>
</dbReference>
<dbReference type="AlphaFoldDB" id="A0A4Q1BMS7"/>
<sequence>MAIAKRDFPELSDEDVAGWVLYVLKYGSGDEGEKGVHAGLEAVGVRVRRDHLRRVLRHMDRGNTGIAPYPMIRRVYSVPCVNAMWHIDGHHKLIPWKIVIHGGIDGFSRMITFLKASDNNRANTVYESFSQATRDYGWPNRIRADHGRENWDVKKAMESVSIAVHLSKVPRFIISELNDSGMQDNSLLNPDKAIQLWCLHFCFLPMINEHLDFFANRWNRHGIRTVRHNSPRKIWLRNCLQLQFDPLKEPVRLLGDEDDDDEFRAHRERNFADYGIDHFDTRATHQQHERDPYVLLDPVIDYVVDRNADIAEFMTSDLFIHHIQAVAGSPWPVADDFGVQRYINTYEAVLDTICERFPSVSRAELEELNMDPSASEAAAIRDLAAVANKGSAQSSSGPIPATPSSASTLSLPHTTSFSGGSAPLGSIANYPTHGVLQGVNIPPGNSTWPVQGFGEGLDAVQTPNRYSTQNPEASEMIHPPSYIKRLQSVNRGNGIGAPKGLSRSGSSVIARSVSGSQKGLKGMVRLGDSRRIMLILDKSLIGFQQFQFGGKHEFDLIWDLCESMGAVVACSPIAREDGPAEVQKAVRAAFSDYTSLLVNHGFSWAALSRTQTYFISHGDSGGISGQHLSEIYVKQPCAIIYSNSNHPGMDFSRRVREIVAPSPQDDALVESDGLMVACSKCGNLFDSDVVNDHERACSKKRKNKREPFGNATIAVKAEPKTPTPFAYDGMNPDRPIEIPGSNDGTPLAKRSRTEGSGKDKRRAAPKTQDPLSDIFEGEAALSGTEQDSDNGEYDGSHAAQKLILSMFGENELDFIPTHLPSRDDEQLLASSSVAAPVTGSSSQSNRRATRSTSKAPVLPSDL</sequence>
<dbReference type="OrthoDB" id="3353107at2759"/>
<dbReference type="PROSITE" id="PS50994">
    <property type="entry name" value="INTEGRASE"/>
    <property type="match status" value="1"/>
</dbReference>
<gene>
    <name evidence="4" type="ORF">M231_03505</name>
</gene>
<dbReference type="InParanoid" id="A0A4Q1BMS7"/>
<feature type="domain" description="Integrase catalytic" evidence="3">
    <location>
        <begin position="75"/>
        <end position="149"/>
    </location>
</feature>
<organism evidence="4 5">
    <name type="scientific">Tremella mesenterica</name>
    <name type="common">Jelly fungus</name>
    <dbReference type="NCBI Taxonomy" id="5217"/>
    <lineage>
        <taxon>Eukaryota</taxon>
        <taxon>Fungi</taxon>
        <taxon>Dikarya</taxon>
        <taxon>Basidiomycota</taxon>
        <taxon>Agaricomycotina</taxon>
        <taxon>Tremellomycetes</taxon>
        <taxon>Tremellales</taxon>
        <taxon>Tremellaceae</taxon>
        <taxon>Tremella</taxon>
    </lineage>
</organism>
<dbReference type="GO" id="GO:0015074">
    <property type="term" value="P:DNA integration"/>
    <property type="evidence" value="ECO:0007669"/>
    <property type="project" value="InterPro"/>
</dbReference>
<reference evidence="4 5" key="1">
    <citation type="submission" date="2016-06" db="EMBL/GenBank/DDBJ databases">
        <title>Evolution of pathogenesis and genome organization in the Tremellales.</title>
        <authorList>
            <person name="Cuomo C."/>
            <person name="Litvintseva A."/>
            <person name="Heitman J."/>
            <person name="Chen Y."/>
            <person name="Sun S."/>
            <person name="Springer D."/>
            <person name="Dromer F."/>
            <person name="Young S."/>
            <person name="Zeng Q."/>
            <person name="Chapman S."/>
            <person name="Gujja S."/>
            <person name="Saif S."/>
            <person name="Birren B."/>
        </authorList>
    </citation>
    <scope>NUCLEOTIDE SEQUENCE [LARGE SCALE GENOMIC DNA]</scope>
    <source>
        <strain evidence="4 5">ATCC 28783</strain>
    </source>
</reference>
<proteinExistence type="predicted"/>
<dbReference type="Proteomes" id="UP000289152">
    <property type="component" value="Unassembled WGS sequence"/>
</dbReference>
<feature type="region of interest" description="Disordered" evidence="2">
    <location>
        <begin position="697"/>
        <end position="774"/>
    </location>
</feature>
<name>A0A4Q1BMS7_TREME</name>
<dbReference type="GO" id="GO:0003723">
    <property type="term" value="F:RNA binding"/>
    <property type="evidence" value="ECO:0007669"/>
    <property type="project" value="UniProtKB-KW"/>
</dbReference>
<dbReference type="InterPro" id="IPR012337">
    <property type="entry name" value="RNaseH-like_sf"/>
</dbReference>
<evidence type="ECO:0000313" key="4">
    <source>
        <dbReference type="EMBL" id="RXK39148.1"/>
    </source>
</evidence>
<dbReference type="Gene3D" id="3.30.420.10">
    <property type="entry name" value="Ribonuclease H-like superfamily/Ribonuclease H"/>
    <property type="match status" value="1"/>
</dbReference>